<comment type="caution">
    <text evidence="1">The sequence shown here is derived from an EMBL/GenBank/DDBJ whole genome shotgun (WGS) entry which is preliminary data.</text>
</comment>
<name>A0A1S9T5X8_BACMY</name>
<dbReference type="Proteomes" id="UP000190696">
    <property type="component" value="Unassembled WGS sequence"/>
</dbReference>
<organism evidence="1 2">
    <name type="scientific">Bacillus mycoides</name>
    <dbReference type="NCBI Taxonomy" id="1405"/>
    <lineage>
        <taxon>Bacteria</taxon>
        <taxon>Bacillati</taxon>
        <taxon>Bacillota</taxon>
        <taxon>Bacilli</taxon>
        <taxon>Bacillales</taxon>
        <taxon>Bacillaceae</taxon>
        <taxon>Bacillus</taxon>
        <taxon>Bacillus cereus group</taxon>
    </lineage>
</organism>
<dbReference type="EMBL" id="MUAI01000015">
    <property type="protein sequence ID" value="OOR05378.1"/>
    <property type="molecule type" value="Genomic_DNA"/>
</dbReference>
<evidence type="ECO:0000313" key="1">
    <source>
        <dbReference type="EMBL" id="OOR05378.1"/>
    </source>
</evidence>
<evidence type="ECO:0000313" key="2">
    <source>
        <dbReference type="Proteomes" id="UP000190696"/>
    </source>
</evidence>
<accession>A0A1S9T5X8</accession>
<proteinExistence type="predicted"/>
<reference evidence="1 2" key="1">
    <citation type="submission" date="2017-01" db="EMBL/GenBank/DDBJ databases">
        <title>Bacillus cereus isolates.</title>
        <authorList>
            <person name="Beno S.M."/>
        </authorList>
    </citation>
    <scope>NUCLEOTIDE SEQUENCE [LARGE SCALE GENOMIC DNA]</scope>
    <source>
        <strain evidence="1 2">FSL W7-1108</strain>
    </source>
</reference>
<dbReference type="AlphaFoldDB" id="A0A1S9T5X8"/>
<gene>
    <name evidence="1" type="ORF">BW900_17600</name>
</gene>
<sequence length="58" mass="6835">MNVHSEMIFSKTGNECSFFMHHETLITGDDSNEQAKKLEKFIFSIMDSYYYCNDRNDA</sequence>
<protein>
    <submittedName>
        <fullName evidence="1">Transporter</fullName>
    </submittedName>
</protein>